<dbReference type="SUPFAM" id="SSF117856">
    <property type="entry name" value="AF0104/ALDC/Ptd012-like"/>
    <property type="match status" value="1"/>
</dbReference>
<evidence type="ECO:0000313" key="2">
    <source>
        <dbReference type="EMBL" id="OUO56567.1"/>
    </source>
</evidence>
<dbReference type="OrthoDB" id="9791702at2"/>
<dbReference type="CDD" id="cd11378">
    <property type="entry name" value="DUF296"/>
    <property type="match status" value="1"/>
</dbReference>
<dbReference type="PIRSF" id="PIRSF016702">
    <property type="entry name" value="DNA_bp_PD1"/>
    <property type="match status" value="1"/>
</dbReference>
<dbReference type="InterPro" id="IPR005175">
    <property type="entry name" value="PPC_dom"/>
</dbReference>
<dbReference type="PANTHER" id="PTHR34988">
    <property type="entry name" value="PROTEIN, PUTATIVE-RELATED"/>
    <property type="match status" value="1"/>
</dbReference>
<dbReference type="PROSITE" id="PS51742">
    <property type="entry name" value="PPC"/>
    <property type="match status" value="1"/>
</dbReference>
<dbReference type="Proteomes" id="UP000196368">
    <property type="component" value="Unassembled WGS sequence"/>
</dbReference>
<organism evidence="2 3">
    <name type="scientific">Candidatus Avelusimicrobium gallicola</name>
    <dbReference type="NCBI Taxonomy" id="2562704"/>
    <lineage>
        <taxon>Bacteria</taxon>
        <taxon>Pseudomonadati</taxon>
        <taxon>Elusimicrobiota</taxon>
        <taxon>Elusimicrobia</taxon>
        <taxon>Elusimicrobiales</taxon>
        <taxon>Elusimicrobiaceae</taxon>
        <taxon>Candidatus Avelusimicrobium</taxon>
    </lineage>
</organism>
<evidence type="ECO:0000259" key="1">
    <source>
        <dbReference type="PROSITE" id="PS51742"/>
    </source>
</evidence>
<dbReference type="PANTHER" id="PTHR34988:SF1">
    <property type="entry name" value="DNA-BINDING PROTEIN"/>
    <property type="match status" value="1"/>
</dbReference>
<accession>A0A1Y4DBP2</accession>
<keyword evidence="3" id="KW-1185">Reference proteome</keyword>
<dbReference type="EMBL" id="NFJD01000003">
    <property type="protein sequence ID" value="OUO56567.1"/>
    <property type="molecule type" value="Genomic_DNA"/>
</dbReference>
<reference evidence="3" key="1">
    <citation type="submission" date="2017-04" db="EMBL/GenBank/DDBJ databases">
        <title>Function of individual gut microbiota members based on whole genome sequencing of pure cultures obtained from chicken caecum.</title>
        <authorList>
            <person name="Medvecky M."/>
            <person name="Cejkova D."/>
            <person name="Polansky O."/>
            <person name="Karasova D."/>
            <person name="Kubasova T."/>
            <person name="Cizek A."/>
            <person name="Rychlik I."/>
        </authorList>
    </citation>
    <scope>NUCLEOTIDE SEQUENCE [LARGE SCALE GENOMIC DNA]</scope>
    <source>
        <strain evidence="3">An273</strain>
    </source>
</reference>
<name>A0A1Y4DBP2_9BACT</name>
<protein>
    <recommendedName>
        <fullName evidence="1">PPC domain-containing protein</fullName>
    </recommendedName>
</protein>
<dbReference type="AlphaFoldDB" id="A0A1Y4DBP2"/>
<dbReference type="Pfam" id="PF03479">
    <property type="entry name" value="PCC"/>
    <property type="match status" value="1"/>
</dbReference>
<dbReference type="InterPro" id="IPR025707">
    <property type="entry name" value="DNA_bp_PD1"/>
</dbReference>
<feature type="domain" description="PPC" evidence="1">
    <location>
        <begin position="7"/>
        <end position="142"/>
    </location>
</feature>
<dbReference type="RefSeq" id="WP_087288619.1">
    <property type="nucleotide sequence ID" value="NZ_NFJD01000003.1"/>
</dbReference>
<gene>
    <name evidence="2" type="ORF">B5F75_05075</name>
</gene>
<proteinExistence type="predicted"/>
<sequence>MAEEKPYLTGRTYLFRLPKGKDLLESLADFCHDNQVKCGIVNVIGSVSNATIGCYDQNKKKYEKTVINQEMELISLCGNISIQDNRPQVHAHVVMAGKDNQAIGGHLFPGTKIYVCEAYIQELVGEPKVRRSDKVTKLSLWA</sequence>
<dbReference type="Gene3D" id="3.30.1330.80">
    <property type="entry name" value="Hypothetical protein, similar to alpha- acetolactate decarboxylase, domain 2"/>
    <property type="match status" value="1"/>
</dbReference>
<evidence type="ECO:0000313" key="3">
    <source>
        <dbReference type="Proteomes" id="UP000196368"/>
    </source>
</evidence>
<comment type="caution">
    <text evidence="2">The sequence shown here is derived from an EMBL/GenBank/DDBJ whole genome shotgun (WGS) entry which is preliminary data.</text>
</comment>